<keyword evidence="2" id="KW-1185">Reference proteome</keyword>
<reference evidence="2" key="1">
    <citation type="journal article" date="2019" name="Int. J. Syst. Evol. Microbiol.">
        <title>The Global Catalogue of Microorganisms (GCM) 10K type strain sequencing project: providing services to taxonomists for standard genome sequencing and annotation.</title>
        <authorList>
            <consortium name="The Broad Institute Genomics Platform"/>
            <consortium name="The Broad Institute Genome Sequencing Center for Infectious Disease"/>
            <person name="Wu L."/>
            <person name="Ma J."/>
        </authorList>
    </citation>
    <scope>NUCLEOTIDE SEQUENCE [LARGE SCALE GENOMIC DNA]</scope>
    <source>
        <strain evidence="2">CGMCC 1.15197</strain>
    </source>
</reference>
<organism evidence="1 2">
    <name type="scientific">Hymenobacter cavernae</name>
    <dbReference type="NCBI Taxonomy" id="2044852"/>
    <lineage>
        <taxon>Bacteria</taxon>
        <taxon>Pseudomonadati</taxon>
        <taxon>Bacteroidota</taxon>
        <taxon>Cytophagia</taxon>
        <taxon>Cytophagales</taxon>
        <taxon>Hymenobacteraceae</taxon>
        <taxon>Hymenobacter</taxon>
    </lineage>
</organism>
<accession>A0ABQ1UVZ7</accession>
<dbReference type="Proteomes" id="UP000632273">
    <property type="component" value="Unassembled WGS sequence"/>
</dbReference>
<gene>
    <name evidence="1" type="ORF">GCM10011383_44870</name>
</gene>
<evidence type="ECO:0000313" key="1">
    <source>
        <dbReference type="EMBL" id="GGF28156.1"/>
    </source>
</evidence>
<proteinExistence type="predicted"/>
<evidence type="ECO:0000313" key="2">
    <source>
        <dbReference type="Proteomes" id="UP000632273"/>
    </source>
</evidence>
<dbReference type="EMBL" id="BMHT01000014">
    <property type="protein sequence ID" value="GGF28156.1"/>
    <property type="molecule type" value="Genomic_DNA"/>
</dbReference>
<sequence length="139" mass="16102">MYKNYPNLHVLAENSELLLGHSFETAILICKWSGEHLFVDDFYGDPTCGCISPTSEWALVAGEHITVWRKAQGVTQLVAEQLRYVQALRLIDATDVQLLIDPWGTHAAIWRLHLMDLSLRKVRDFPDYQDRAYEEQIDW</sequence>
<comment type="caution">
    <text evidence="1">The sequence shown here is derived from an EMBL/GenBank/DDBJ whole genome shotgun (WGS) entry which is preliminary data.</text>
</comment>
<protein>
    <submittedName>
        <fullName evidence="1">Uncharacterized protein</fullName>
    </submittedName>
</protein>
<name>A0ABQ1UVZ7_9BACT</name>